<dbReference type="Proteomes" id="UP000810171">
    <property type="component" value="Unassembled WGS sequence"/>
</dbReference>
<protein>
    <submittedName>
        <fullName evidence="2">Phage portal protein</fullName>
    </submittedName>
</protein>
<keyword evidence="3" id="KW-1185">Reference proteome</keyword>
<feature type="region of interest" description="Disordered" evidence="1">
    <location>
        <begin position="1"/>
        <end position="25"/>
    </location>
</feature>
<dbReference type="Pfam" id="PF05136">
    <property type="entry name" value="Phage_portal_2"/>
    <property type="match status" value="1"/>
</dbReference>
<dbReference type="EMBL" id="JACVEW010000003">
    <property type="protein sequence ID" value="MBP0047658.1"/>
    <property type="molecule type" value="Genomic_DNA"/>
</dbReference>
<evidence type="ECO:0000256" key="1">
    <source>
        <dbReference type="SAM" id="MobiDB-lite"/>
    </source>
</evidence>
<evidence type="ECO:0000313" key="2">
    <source>
        <dbReference type="EMBL" id="MBP0047658.1"/>
    </source>
</evidence>
<dbReference type="NCBIfam" id="TIGR01539">
    <property type="entry name" value="portal_lambda"/>
    <property type="match status" value="1"/>
</dbReference>
<evidence type="ECO:0000313" key="3">
    <source>
        <dbReference type="Proteomes" id="UP000810171"/>
    </source>
</evidence>
<comment type="caution">
    <text evidence="2">The sequence shown here is derived from an EMBL/GenBank/DDBJ whole genome shotgun (WGS) entry which is preliminary data.</text>
</comment>
<reference evidence="2 3" key="1">
    <citation type="submission" date="2020-09" db="EMBL/GenBank/DDBJ databases">
        <authorList>
            <person name="Tanuku N.R.S."/>
        </authorList>
    </citation>
    <scope>NUCLEOTIDE SEQUENCE [LARGE SCALE GENOMIC DNA]</scope>
    <source>
        <strain evidence="2 3">AK62</strain>
    </source>
</reference>
<proteinExistence type="predicted"/>
<organism evidence="2 3">
    <name type="scientific">Marinobacterium alkalitolerans</name>
    <dbReference type="NCBI Taxonomy" id="1542925"/>
    <lineage>
        <taxon>Bacteria</taxon>
        <taxon>Pseudomonadati</taxon>
        <taxon>Pseudomonadota</taxon>
        <taxon>Gammaproteobacteria</taxon>
        <taxon>Oceanospirillales</taxon>
        <taxon>Oceanospirillaceae</taxon>
        <taxon>Marinobacterium</taxon>
    </lineage>
</organism>
<gene>
    <name evidence="2" type="ORF">H9C73_02825</name>
</gene>
<dbReference type="InterPro" id="IPR006429">
    <property type="entry name" value="Phage_lambda_portal"/>
</dbReference>
<dbReference type="RefSeq" id="WP_209286268.1">
    <property type="nucleotide sequence ID" value="NZ_JACVEW010000003.1"/>
</dbReference>
<sequence length="515" mass="58197">MFGFGKRNQEQLTTPAQQDDKPRRKFTGLGRHLARMFDAGQSDRLTESWGTMPLTADDIVRRNQRVIVARSREQAANNDYAKAYLRMCRQNIVGQRGVQLQAQSRDPSGKLDQLANDAIEAAWHAWGKRQNCDVTGQLSWRSLQSICTTSAAKDGEFMVRIITGSDAGEWGVALQVLDPQRCPVDFDQEKLPSGKFVRHGIEFNRYGKPLAYYFTTTDAVDADYSYGGRHYVRVPAKQIIHGFLPDIVGQKRGLPWMATGLWRAKMLEGFEKAALVNARVSAAKGGFFEWEEGYGPEQDEDEELYMDADPGSFQELPAGVRFREWNPQYPSGEFAPFHKSMLRGFASGWGVAYNNLANDLEGVNFSSIRQGKLDERDNWKDLQEWLIEQLIEPVFEAWLPRQLLAGRIKVNGKPLKAERLDKYRNVSWQPRRWEWIDPRADMDAAERSVQNLIDSPSQVIRNQGRDPQTVWRELARDIEAMKAAGIPDEFISTAMGIKMGGAGNGPASTEQNAGD</sequence>
<accession>A0ABS3Z7J5</accession>
<name>A0ABS3Z7J5_9GAMM</name>